<name>A0A5D3AX28_9TREE</name>
<dbReference type="GO" id="GO:0072686">
    <property type="term" value="C:mitotic spindle"/>
    <property type="evidence" value="ECO:0007669"/>
    <property type="project" value="TreeGrafter"/>
</dbReference>
<feature type="region of interest" description="Disordered" evidence="5">
    <location>
        <begin position="981"/>
        <end position="1023"/>
    </location>
</feature>
<evidence type="ECO:0000256" key="4">
    <source>
        <dbReference type="ARBA" id="ARBA00022829"/>
    </source>
</evidence>
<dbReference type="GO" id="GO:0004197">
    <property type="term" value="F:cysteine-type endopeptidase activity"/>
    <property type="evidence" value="ECO:0007669"/>
    <property type="project" value="InterPro"/>
</dbReference>
<evidence type="ECO:0000256" key="5">
    <source>
        <dbReference type="SAM" id="MobiDB-lite"/>
    </source>
</evidence>
<evidence type="ECO:0000256" key="1">
    <source>
        <dbReference type="ARBA" id="ARBA00000451"/>
    </source>
</evidence>
<evidence type="ECO:0000259" key="6">
    <source>
        <dbReference type="PROSITE" id="PS51700"/>
    </source>
</evidence>
<dbReference type="GO" id="GO:0006508">
    <property type="term" value="P:proteolysis"/>
    <property type="evidence" value="ECO:0007669"/>
    <property type="project" value="InterPro"/>
</dbReference>
<accession>A0A5D3AX28</accession>
<dbReference type="PANTHER" id="PTHR12792:SF0">
    <property type="entry name" value="SEPARIN"/>
    <property type="match status" value="1"/>
</dbReference>
<feature type="region of interest" description="Disordered" evidence="5">
    <location>
        <begin position="1238"/>
        <end position="1275"/>
    </location>
</feature>
<dbReference type="GO" id="GO:0005737">
    <property type="term" value="C:cytoplasm"/>
    <property type="evidence" value="ECO:0007669"/>
    <property type="project" value="TreeGrafter"/>
</dbReference>
<feature type="region of interest" description="Disordered" evidence="5">
    <location>
        <begin position="1"/>
        <end position="83"/>
    </location>
</feature>
<dbReference type="GO" id="GO:0044732">
    <property type="term" value="C:mitotic spindle pole body"/>
    <property type="evidence" value="ECO:0007669"/>
    <property type="project" value="TreeGrafter"/>
</dbReference>
<dbReference type="InterPro" id="IPR005314">
    <property type="entry name" value="Peptidase_C50"/>
</dbReference>
<organism evidence="7 8">
    <name type="scientific">Cryptococcus floricola</name>
    <dbReference type="NCBI Taxonomy" id="2591691"/>
    <lineage>
        <taxon>Eukaryota</taxon>
        <taxon>Fungi</taxon>
        <taxon>Dikarya</taxon>
        <taxon>Basidiomycota</taxon>
        <taxon>Agaricomycotina</taxon>
        <taxon>Tremellomycetes</taxon>
        <taxon>Tremellales</taxon>
        <taxon>Cryptococcaceae</taxon>
        <taxon>Cryptococcus</taxon>
    </lineage>
</organism>
<dbReference type="EC" id="3.4.22.49" evidence="2"/>
<reference evidence="7 8" key="1">
    <citation type="submission" date="2017-05" db="EMBL/GenBank/DDBJ databases">
        <title>The Genome Sequence of Tsuchiyaea wingfieldii DSM 27421.</title>
        <authorList>
            <person name="Cuomo C."/>
            <person name="Passer A."/>
            <person name="Billmyre B."/>
            <person name="Heitman J."/>
        </authorList>
    </citation>
    <scope>NUCLEOTIDE SEQUENCE [LARGE SCALE GENOMIC DNA]</scope>
    <source>
        <strain evidence="7 8">DSM 27421</strain>
    </source>
</reference>
<dbReference type="Pfam" id="PF03568">
    <property type="entry name" value="Separin_C"/>
    <property type="match status" value="1"/>
</dbReference>
<dbReference type="PANTHER" id="PTHR12792">
    <property type="entry name" value="EXTRA SPINDLE POLES 1-RELATED"/>
    <property type="match status" value="1"/>
</dbReference>
<feature type="region of interest" description="Disordered" evidence="5">
    <location>
        <begin position="1424"/>
        <end position="1444"/>
    </location>
</feature>
<feature type="region of interest" description="Disordered" evidence="5">
    <location>
        <begin position="487"/>
        <end position="509"/>
    </location>
</feature>
<keyword evidence="3" id="KW-0378">Hydrolase</keyword>
<dbReference type="PROSITE" id="PS51700">
    <property type="entry name" value="SEPARIN"/>
    <property type="match status" value="1"/>
</dbReference>
<feature type="region of interest" description="Disordered" evidence="5">
    <location>
        <begin position="216"/>
        <end position="261"/>
    </location>
</feature>
<proteinExistence type="predicted"/>
<evidence type="ECO:0000256" key="2">
    <source>
        <dbReference type="ARBA" id="ARBA00012489"/>
    </source>
</evidence>
<dbReference type="GO" id="GO:0005634">
    <property type="term" value="C:nucleus"/>
    <property type="evidence" value="ECO:0007669"/>
    <property type="project" value="InterPro"/>
</dbReference>
<protein>
    <recommendedName>
        <fullName evidence="2">separase</fullName>
        <ecNumber evidence="2">3.4.22.49</ecNumber>
    </recommendedName>
</protein>
<feature type="compositionally biased region" description="Low complexity" evidence="5">
    <location>
        <begin position="54"/>
        <end position="76"/>
    </location>
</feature>
<gene>
    <name evidence="7" type="ORF">B9479_003952</name>
</gene>
<keyword evidence="4" id="KW-0159">Chromosome partition</keyword>
<dbReference type="InterPro" id="IPR030397">
    <property type="entry name" value="SEPARIN_core_dom"/>
</dbReference>
<feature type="region of interest" description="Disordered" evidence="5">
    <location>
        <begin position="1638"/>
        <end position="1658"/>
    </location>
</feature>
<dbReference type="EMBL" id="NIDF01000041">
    <property type="protein sequence ID" value="TYJ55338.1"/>
    <property type="molecule type" value="Genomic_DNA"/>
</dbReference>
<dbReference type="InterPro" id="IPR011990">
    <property type="entry name" value="TPR-like_helical_dom_sf"/>
</dbReference>
<evidence type="ECO:0000313" key="7">
    <source>
        <dbReference type="EMBL" id="TYJ55338.1"/>
    </source>
</evidence>
<feature type="compositionally biased region" description="Low complexity" evidence="5">
    <location>
        <begin position="220"/>
        <end position="260"/>
    </location>
</feature>
<feature type="domain" description="Peptidase C50" evidence="6">
    <location>
        <begin position="1986"/>
        <end position="2084"/>
    </location>
</feature>
<dbReference type="SUPFAM" id="SSF48452">
    <property type="entry name" value="TPR-like"/>
    <property type="match status" value="1"/>
</dbReference>
<feature type="compositionally biased region" description="Basic and acidic residues" evidence="5">
    <location>
        <begin position="1"/>
        <end position="12"/>
    </location>
</feature>
<dbReference type="GO" id="GO:0051307">
    <property type="term" value="P:meiotic chromosome separation"/>
    <property type="evidence" value="ECO:0007669"/>
    <property type="project" value="TreeGrafter"/>
</dbReference>
<feature type="compositionally biased region" description="Basic and acidic residues" evidence="5">
    <location>
        <begin position="22"/>
        <end position="31"/>
    </location>
</feature>
<evidence type="ECO:0000313" key="8">
    <source>
        <dbReference type="Proteomes" id="UP000322245"/>
    </source>
</evidence>
<keyword evidence="8" id="KW-1185">Reference proteome</keyword>
<feature type="compositionally biased region" description="Low complexity" evidence="5">
    <location>
        <begin position="987"/>
        <end position="1005"/>
    </location>
</feature>
<dbReference type="Proteomes" id="UP000322245">
    <property type="component" value="Unassembled WGS sequence"/>
</dbReference>
<comment type="caution">
    <text evidence="7">The sequence shown here is derived from an EMBL/GenBank/DDBJ whole genome shotgun (WGS) entry which is preliminary data.</text>
</comment>
<sequence>MPPRTADADTRAPPKAPVRRPARADPGKTPDELADDIGKLVITKPEPKARATGSKAASSKPSIPPARKTPAPTAAKGKGKAKEPLAETIPWACAAAADNFKPVERASQAMQAVNTSLKSISQAEATGYRYGQGKVVERGGGDWTDETADTTAELSMVGFAVLRELDKEGAIGKKGIEVERVCQVIVHKMLVIGMTKQAIEILCKTKSALLRLYSPIESEPSSSKPKPPTTSASSSRTTARPAAKAPARPTPASSSKAPASVEGDVAVPASWLDTASYPSPRDGSEIPDLVRSLLFSAVLSSWTGLVSYSHGSEEVIGALWKSHSDHSSFISPLVLARSLSRPSITPALYAFYRAVSSLAPPATSPIFLPIRRIALFALSLTITATAESKNSPTQLWETTHRIVAAVVNARKDEARLSEATEAVLSVVEWVEKILEARGEDGSRWFSGKGWSGLADMWIALGRKLGDSKVIDKALSLMAASASISTPVSTPKKSGISPAPSTPQAAPLAKFEGQPDAEVTRIRGVLAKASLSIDKILLEASPPSLPLEGLSRQELSILGQALGVLSEDEDAKVLVERTVRAWERTRRGCVKLFDKFGSLEEWKNVLKDIERWSVAAVGLAEGVSGRVKLDPSLALHIVSGSIDTIVVLSQRNASDSYSLLCRGYGLYQQNKPWTSPSDHINWLRCLSTSAYNIGGKFFTEGAASDATPLIQASCEWGAEAVEIGKSVGDTDKGLQHLQEGLSKRWEWLAGCQQKAGDKKALFASYAECFASQPPSLLTSLTSASSQPISVILKPFPDLHTTLQRVSTFIFYDPSQAVSFGTDVVEAMGKRLQPFEAGAIGEKLMETIEEGAWKGEVAGIALDIGEGLLGLYDGRYPLRRLRVIARMLKITVASGQRAAQFLDLVEEADRLYAQSALKEDVLLEVYKKEYYAYILILRALQAYHSTSDPSASVLQHQQQVHQLLRELILPPTPVVVQDEGVKRRQPLGRATTTRAAPTRSTRSAQRTVSEPQKKPVATTRGVPAKKGKSAAEVGTKVVAYDDLKRLTLLLSSLATLLGLLGMSLAQVDVLKLLRALQRNRDPLFSGYIDASAQLATEYHNLGKISRAGSVFSQAHNALQDSKVLVDDSVQVELLLRWCCYLAGTGDVAKAREMYAKAQNIDRHIADSKDKSRSLHLQIITRCVTLERAAWARTATAAINAAEDNASAAIMQLSAAFRLWTRASDNICRIAEEEVPVIVNHTTPDDPFLDAPNSNRPTGADEPAKDDRPPPPPQASSFSLKHLDSLQWHVAVGLLNTTFDLASAFAARGSVKDVEYFLKVAGQVSAVVKSGGMGAKTGASEAEILFRLRKYDEVEGRLEGAAALLGTDTGPGMVDILRVQGDLYTRQDLVEEANQVFECTSNEIAGLDATFAAAEALLPTPKKASALGTSNISTKSLPTPRKSTSGKEPLLTVPLAHVLVQHAWLLREAGTKDECERILARIKGLPHSRYIKSQELLLHGRIALHEAFVQFKTDLFMSSLTESAIAMPMDNSTRKANDRQSSRLKIQSVLTRAESSFMSTLDLVAGSGRVEDIRQACLALALLRAFQTALGLGSSAVTSAAADILASSSSITIQRELLQAIDCKFIDVGANDIQWSSLDVSKASKPKPEDEDSEPECLDDHDGKLRSYWDMVREKYSSNPLLTTESVPLESLPSNWAVVSVNVSDDRNTIFVSRHQKDHEPIVFCLPLDRQGRREGDDETWTFDAAVEELQTIIQASNEGARRARSITTAEGKVEWWAERRALDKRMEELCVNLEFVWLGAFKTIFGPRNRFSKEDLAEFRTNLEKVLQAALSGGRNAKGKKVPPKLHLNDALLECFAGLSSKCQGEEAEDLIYFMLDTYQFHGLEVALSELDMDEIALDIKSVLEKIEAKQVKSTNLTEEHVFLALDKNVQSFPWESIPILRGRPVSRIPSLSFLLDQVAMGNHLRPSLTRSLVEPGDQPTTQRTVNSRRTFYILNPSGDLARTESHFKPWIDEMVKTAGWKGIVGRAPTELEMKAALRDYDLVLYFGHGGAEQYISSHKIRCLPQCATTMLWGCSSGHLKDQGDFDRTGTAWHYMVAGCPSLVGNLWDVTDRDIDRLSEHVLKQGLHLDSAHQPHSKNRLNTLLPLSELSTVQAVNRARDECKLKYLNGAAPVVYGLPVYLH</sequence>
<comment type="catalytic activity">
    <reaction evidence="1">
        <text>All bonds known to be hydrolyzed by this endopeptidase have arginine in P1 and an acidic residue in P4. P6 is often occupied by an acidic residue or by a hydroxy-amino-acid residue, the phosphorylation of which enhances cleavage.</text>
        <dbReference type="EC" id="3.4.22.49"/>
    </reaction>
</comment>
<feature type="compositionally biased region" description="Polar residues" evidence="5">
    <location>
        <begin position="1424"/>
        <end position="1440"/>
    </location>
</feature>
<evidence type="ECO:0000256" key="3">
    <source>
        <dbReference type="ARBA" id="ARBA00022801"/>
    </source>
</evidence>